<evidence type="ECO:0000313" key="2">
    <source>
        <dbReference type="EMBL" id="SDE63881.1"/>
    </source>
</evidence>
<keyword evidence="1" id="KW-0732">Signal</keyword>
<dbReference type="AlphaFoldDB" id="A0A1G7EJQ9"/>
<organism evidence="2 3">
    <name type="scientific">Cellulophaga baltica</name>
    <dbReference type="NCBI Taxonomy" id="76594"/>
    <lineage>
        <taxon>Bacteria</taxon>
        <taxon>Pseudomonadati</taxon>
        <taxon>Bacteroidota</taxon>
        <taxon>Flavobacteriia</taxon>
        <taxon>Flavobacteriales</taxon>
        <taxon>Flavobacteriaceae</taxon>
        <taxon>Cellulophaga</taxon>
    </lineage>
</organism>
<reference evidence="3" key="1">
    <citation type="submission" date="2016-10" db="EMBL/GenBank/DDBJ databases">
        <authorList>
            <person name="Varghese N."/>
            <person name="Submissions S."/>
        </authorList>
    </citation>
    <scope>NUCLEOTIDE SEQUENCE [LARGE SCALE GENOMIC DNA]</scope>
    <source>
        <strain evidence="3">DSM 24729</strain>
    </source>
</reference>
<sequence>MKNINFLTLILFLACFAQSCDNDLEKNESIVPEAVGGLLTVNNQAISYVAGSDGTYTSSGSVYQGDVFTTKIDVYKSFNTVDAVTNDALVSNEVLLTSLDIEQNSGATVPYSFNFTYEDLASDLTVEGTALPTTDSTLNIGDFWTLKYVATTSEGTVHENSVITKVAVGTRYAGVYTVVESAYWNSGSNLGGWNDNEVIIESVDATIYRHVGLGTFDDQEYYFTVDSATGVITVLPTDPEGNAVLLNTSPIMTCAGSSAFESLICDNNTNLATPDDVNGEDQLQLTVGYFRGVGATREFYEKLVKKVD</sequence>
<proteinExistence type="predicted"/>
<accession>A0A1G7EJQ9</accession>
<feature type="signal peptide" evidence="1">
    <location>
        <begin position="1"/>
        <end position="19"/>
    </location>
</feature>
<feature type="chain" id="PRO_5010197788" description="DUF4465 domain-containing protein" evidence="1">
    <location>
        <begin position="20"/>
        <end position="308"/>
    </location>
</feature>
<evidence type="ECO:0000313" key="3">
    <source>
        <dbReference type="Proteomes" id="UP000182114"/>
    </source>
</evidence>
<dbReference type="PROSITE" id="PS51257">
    <property type="entry name" value="PROKAR_LIPOPROTEIN"/>
    <property type="match status" value="1"/>
</dbReference>
<evidence type="ECO:0008006" key="4">
    <source>
        <dbReference type="Google" id="ProtNLM"/>
    </source>
</evidence>
<dbReference type="EMBL" id="FNBD01000002">
    <property type="protein sequence ID" value="SDE63881.1"/>
    <property type="molecule type" value="Genomic_DNA"/>
</dbReference>
<dbReference type="Proteomes" id="UP000182114">
    <property type="component" value="Unassembled WGS sequence"/>
</dbReference>
<dbReference type="RefSeq" id="WP_074537593.1">
    <property type="nucleotide sequence ID" value="NZ_FNBD01000002.1"/>
</dbReference>
<gene>
    <name evidence="2" type="ORF">SAMN04487992_102365</name>
</gene>
<name>A0A1G7EJQ9_9FLAO</name>
<evidence type="ECO:0000256" key="1">
    <source>
        <dbReference type="SAM" id="SignalP"/>
    </source>
</evidence>
<protein>
    <recommendedName>
        <fullName evidence="4">DUF4465 domain-containing protein</fullName>
    </recommendedName>
</protein>
<keyword evidence="3" id="KW-1185">Reference proteome</keyword>